<feature type="compositionally biased region" description="Polar residues" evidence="1">
    <location>
        <begin position="115"/>
        <end position="125"/>
    </location>
</feature>
<proteinExistence type="predicted"/>
<dbReference type="EMBL" id="CAJOBH010004695">
    <property type="protein sequence ID" value="CAF3999384.1"/>
    <property type="molecule type" value="Genomic_DNA"/>
</dbReference>
<dbReference type="Proteomes" id="UP000681967">
    <property type="component" value="Unassembled WGS sequence"/>
</dbReference>
<feature type="compositionally biased region" description="Polar residues" evidence="1">
    <location>
        <begin position="134"/>
        <end position="146"/>
    </location>
</feature>
<evidence type="ECO:0000313" key="2">
    <source>
        <dbReference type="EMBL" id="CAF3999384.1"/>
    </source>
</evidence>
<evidence type="ECO:0000313" key="3">
    <source>
        <dbReference type="Proteomes" id="UP000681967"/>
    </source>
</evidence>
<accession>A0A8S2NG16</accession>
<name>A0A8S2NG16_9BILA</name>
<reference evidence="2" key="1">
    <citation type="submission" date="2021-02" db="EMBL/GenBank/DDBJ databases">
        <authorList>
            <person name="Nowell W R."/>
        </authorList>
    </citation>
    <scope>NUCLEOTIDE SEQUENCE</scope>
</reference>
<comment type="caution">
    <text evidence="2">The sequence shown here is derived from an EMBL/GenBank/DDBJ whole genome shotgun (WGS) entry which is preliminary data.</text>
</comment>
<dbReference type="AlphaFoldDB" id="A0A8S2NG16"/>
<organism evidence="2 3">
    <name type="scientific">Rotaria magnacalcarata</name>
    <dbReference type="NCBI Taxonomy" id="392030"/>
    <lineage>
        <taxon>Eukaryota</taxon>
        <taxon>Metazoa</taxon>
        <taxon>Spiralia</taxon>
        <taxon>Gnathifera</taxon>
        <taxon>Rotifera</taxon>
        <taxon>Eurotatoria</taxon>
        <taxon>Bdelloidea</taxon>
        <taxon>Philodinida</taxon>
        <taxon>Philodinidae</taxon>
        <taxon>Rotaria</taxon>
    </lineage>
</organism>
<evidence type="ECO:0000256" key="1">
    <source>
        <dbReference type="SAM" id="MobiDB-lite"/>
    </source>
</evidence>
<sequence length="316" mass="36409">MSLGGGDLQVILRRIRHGFIVCDDSELCDKIISQDVESEQRRRTLAKSKSINIEKNDLSNLLRTEPDFILDELSHSPEWTVTNVQVRRVRCETLGRLDEIKTENEAKRKVQIISWQDPTKAQATPPSAEHRKSSSSVGKVSTNNFVQDGPKVADPIDDLNRLYESLNQKSYPFDYYIKLGGSKHVKIRIDVSGEQVRLDLLEKSTRLTWQSMPLTTQHLVDCNLFNKDKYRKKDRTRVYLVFESQQESDGSHAYQTYELETTVEIAEHFRDQILNIIKLKNPQGHDTYEQQQQQRENTKKRRSFLNIFGAGPSGSG</sequence>
<feature type="region of interest" description="Disordered" evidence="1">
    <location>
        <begin position="115"/>
        <end position="146"/>
    </location>
</feature>
<gene>
    <name evidence="2" type="ORF">BYL167_LOCUS13597</name>
</gene>
<evidence type="ECO:0008006" key="4">
    <source>
        <dbReference type="Google" id="ProtNLM"/>
    </source>
</evidence>
<protein>
    <recommendedName>
        <fullName evidence="4">Target of rapamycin complex 2 subunit MAPKAP1</fullName>
    </recommendedName>
</protein>